<dbReference type="Pfam" id="PF24883">
    <property type="entry name" value="NPHP3_N"/>
    <property type="match status" value="1"/>
</dbReference>
<feature type="compositionally biased region" description="Polar residues" evidence="2">
    <location>
        <begin position="385"/>
        <end position="417"/>
    </location>
</feature>
<reference evidence="4 5" key="1">
    <citation type="submission" date="2024-04" db="EMBL/GenBank/DDBJ databases">
        <title>Phyllosticta paracitricarpa is synonymous to the EU quarantine fungus P. citricarpa based on phylogenomic analyses.</title>
        <authorList>
            <consortium name="Lawrence Berkeley National Laboratory"/>
            <person name="Van ingen-buijs V.A."/>
            <person name="Van westerhoven A.C."/>
            <person name="Haridas S."/>
            <person name="Skiadas P."/>
            <person name="Martin F."/>
            <person name="Groenewald J.Z."/>
            <person name="Crous P.W."/>
            <person name="Seidl M.F."/>
        </authorList>
    </citation>
    <scope>NUCLEOTIDE SEQUENCE [LARGE SCALE GENOMIC DNA]</scope>
    <source>
        <strain evidence="4 5">CPC 17464</strain>
    </source>
</reference>
<gene>
    <name evidence="4" type="ORF">J3D65DRAFT_174640</name>
</gene>
<evidence type="ECO:0000256" key="1">
    <source>
        <dbReference type="ARBA" id="ARBA00022737"/>
    </source>
</evidence>
<dbReference type="Gene3D" id="3.40.50.300">
    <property type="entry name" value="P-loop containing nucleotide triphosphate hydrolases"/>
    <property type="match status" value="1"/>
</dbReference>
<evidence type="ECO:0000256" key="2">
    <source>
        <dbReference type="SAM" id="MobiDB-lite"/>
    </source>
</evidence>
<dbReference type="GeneID" id="92027192"/>
<protein>
    <recommendedName>
        <fullName evidence="3">Nephrocystin 3-like N-terminal domain-containing protein</fullName>
    </recommendedName>
</protein>
<proteinExistence type="predicted"/>
<feature type="compositionally biased region" description="Basic and acidic residues" evidence="2">
    <location>
        <begin position="365"/>
        <end position="384"/>
    </location>
</feature>
<evidence type="ECO:0000313" key="5">
    <source>
        <dbReference type="Proteomes" id="UP001360953"/>
    </source>
</evidence>
<dbReference type="RefSeq" id="XP_066650104.1">
    <property type="nucleotide sequence ID" value="XM_066794286.1"/>
</dbReference>
<feature type="domain" description="Nephrocystin 3-like N-terminal" evidence="3">
    <location>
        <begin position="6"/>
        <end position="150"/>
    </location>
</feature>
<keyword evidence="1" id="KW-0677">Repeat</keyword>
<sequence>MEIPNLWCFGHASVGKTSVTSMVIKKTKEITEAATDHDNHHRLAFLYLTRERASTNNLLGILARQILNGRLGMMKSVGLVDEFFKRSDWSENPLEVPKLIALLSNLALTSAGGIYLVVDGLDEIVDGNQRQDLLHQLRQIEQAKILIMSRHFEGSEELSRGFETMEMTPPKTLRDYMEQRLPQLPPDLDSMYSRMLELIMQQESSQREWALWTIGCLFLTDRPLSIDDLRRPVLLGQDLLHPPKSFDGGKLLEEKDILNVCRNFLSGDSNAFWFSHMSTTTFLQIALKEQHSVFHIQMLDVLGITKPIMDLKKELVQSSRGSSDDEASEETAAESTQDGEAAESLLASKIQDKGSMSEPFTTADNEGKASADHEKDSKYSDDFGKTSTQSLHEAGVDSNTQDSSAAPLSGVQRSSPFRTGGPGILRERWPLTPPALFEKGDKVAFHGKGNSLDMRKGFEVVKINQYDKSGRWAYDLRGGRQLVKGVPEKYIRLERP</sequence>
<name>A0ABR1L4L4_9PEZI</name>
<dbReference type="Proteomes" id="UP001360953">
    <property type="component" value="Unassembled WGS sequence"/>
</dbReference>
<comment type="caution">
    <text evidence="4">The sequence shown here is derived from an EMBL/GenBank/DDBJ whole genome shotgun (WGS) entry which is preliminary data.</text>
</comment>
<evidence type="ECO:0000259" key="3">
    <source>
        <dbReference type="Pfam" id="PF24883"/>
    </source>
</evidence>
<keyword evidence="5" id="KW-1185">Reference proteome</keyword>
<organism evidence="4 5">
    <name type="scientific">Phyllosticta citribraziliensis</name>
    <dbReference type="NCBI Taxonomy" id="989973"/>
    <lineage>
        <taxon>Eukaryota</taxon>
        <taxon>Fungi</taxon>
        <taxon>Dikarya</taxon>
        <taxon>Ascomycota</taxon>
        <taxon>Pezizomycotina</taxon>
        <taxon>Dothideomycetes</taxon>
        <taxon>Dothideomycetes incertae sedis</taxon>
        <taxon>Botryosphaeriales</taxon>
        <taxon>Phyllostictaceae</taxon>
        <taxon>Phyllosticta</taxon>
    </lineage>
</organism>
<dbReference type="InterPro" id="IPR027417">
    <property type="entry name" value="P-loop_NTPase"/>
</dbReference>
<accession>A0ABR1L4L4</accession>
<dbReference type="InterPro" id="IPR056884">
    <property type="entry name" value="NPHP3-like_N"/>
</dbReference>
<dbReference type="EMBL" id="JBBPEH010000016">
    <property type="protein sequence ID" value="KAK7529654.1"/>
    <property type="molecule type" value="Genomic_DNA"/>
</dbReference>
<evidence type="ECO:0000313" key="4">
    <source>
        <dbReference type="EMBL" id="KAK7529654.1"/>
    </source>
</evidence>
<dbReference type="PANTHER" id="PTHR10039">
    <property type="entry name" value="AMELOGENIN"/>
    <property type="match status" value="1"/>
</dbReference>
<feature type="region of interest" description="Disordered" evidence="2">
    <location>
        <begin position="315"/>
        <end position="428"/>
    </location>
</feature>